<feature type="transmembrane region" description="Helical" evidence="7">
    <location>
        <begin position="77"/>
        <end position="94"/>
    </location>
</feature>
<feature type="transmembrane region" description="Helical" evidence="7">
    <location>
        <begin position="20"/>
        <end position="38"/>
    </location>
</feature>
<feature type="transmembrane region" description="Helical" evidence="7">
    <location>
        <begin position="351"/>
        <end position="371"/>
    </location>
</feature>
<dbReference type="RefSeq" id="WP_378260715.1">
    <property type="nucleotide sequence ID" value="NZ_JBHUKR010000004.1"/>
</dbReference>
<gene>
    <name evidence="9" type="ORF">ACFSXZ_02340</name>
</gene>
<evidence type="ECO:0000256" key="1">
    <source>
        <dbReference type="ARBA" id="ARBA00004651"/>
    </source>
</evidence>
<feature type="transmembrane region" description="Helical" evidence="7">
    <location>
        <begin position="186"/>
        <end position="203"/>
    </location>
</feature>
<feature type="transmembrane region" description="Helical" evidence="7">
    <location>
        <begin position="453"/>
        <end position="474"/>
    </location>
</feature>
<dbReference type="InterPro" id="IPR024320">
    <property type="entry name" value="LPG_synthase_C"/>
</dbReference>
<keyword evidence="5 7" id="KW-0472">Membrane</keyword>
<reference evidence="10" key="1">
    <citation type="journal article" date="2019" name="Int. J. Syst. Evol. Microbiol.">
        <title>The Global Catalogue of Microorganisms (GCM) 10K type strain sequencing project: providing services to taxonomists for standard genome sequencing and annotation.</title>
        <authorList>
            <consortium name="The Broad Institute Genomics Platform"/>
            <consortium name="The Broad Institute Genome Sequencing Center for Infectious Disease"/>
            <person name="Wu L."/>
            <person name="Ma J."/>
        </authorList>
    </citation>
    <scope>NUCLEOTIDE SEQUENCE [LARGE SCALE GENOMIC DNA]</scope>
    <source>
        <strain evidence="10">CGMCC 4.7645</strain>
    </source>
</reference>
<dbReference type="InterPro" id="IPR035952">
    <property type="entry name" value="Rhomboid-like_sf"/>
</dbReference>
<sequence length="865" mass="93294">MKVVARVWCGAGRTVARLRFTLGFVVVLWGVGLATGTLHSGPRPGLRLAAGFGLPALAQGHWWCVVSSALWAGGLPQYFGVTVVVLALCGLAEYRIGSARTAVASLVTYSAGTLGSLAVVAAGILAGDPWSRRLATMVVFTPSAAAFGAAMAASAALPAVWRRRLRLTLIIAMAMMTLYAGVLEDLIRLCAGICGLLLVPLVVRRGERGAGLGPSVVEARLLIAMVVAASAIGPLVAAAPLTFGNPPLSILRYLLTTPHPSATDVTQLCGDPSMSFECGQVRALVRLDGLGPAILSVMPALVMAVMAEGLRRGRRFAWWGAFAANVALAVLGMILLPSELAQASFRSLRESATIAVPLLQPVFVAGMLVVYRNKFDVRAPRGAYRRLMLAVTGVLALSALTYVVGSYLARDQFDRPPTVTQILADLPSRYAPPGYLGEIPITFLPERGAAVLLYGWTGVVFWSVALAGCMATFLRSRVDTSPCGRAQARALLRRYGGEATAHMITWPGHQYWFSDDRQVVVAYRVRSAVALTTGGPVGAPGSLNTAAREFARYCAANGWTPCFYAITDDVRRALGTGWSALQVAEEARLSLPALHFRGKKFQDVRTAINKAKSLGVEPRRIRYREAPPQFTEQVDALSRDWLTKKQLPEMGFTLGSVGELDDEDVWCLAAVGPDGTLHGVTSWLPVWRDGRAIGWTLDFMRRSAHAFPGVMEFLIASMAMSAQDEGAEMLSLSGAPLARIDRDGRRIPLQRLLDFVGLRLEPVYGFRSLFAFKAKFQPEYQPIFMAYPDAAALPRIGSAVAHAYLPHMTLRQTLLLVRTMLTHVPRKPLARAHSVSGDATRPSARGARGDHRCDARRPSPLRRHS</sequence>
<evidence type="ECO:0000313" key="9">
    <source>
        <dbReference type="EMBL" id="MFD2415159.1"/>
    </source>
</evidence>
<comment type="subcellular location">
    <subcellularLocation>
        <location evidence="1">Cell membrane</location>
        <topology evidence="1">Multi-pass membrane protein</topology>
    </subcellularLocation>
</comment>
<dbReference type="Pfam" id="PF09924">
    <property type="entry name" value="LPG_synthase_C"/>
    <property type="match status" value="1"/>
</dbReference>
<dbReference type="PANTHER" id="PTHR34697:SF2">
    <property type="entry name" value="PHOSPHATIDYLGLYCEROL LYSYLTRANSFERASE"/>
    <property type="match status" value="1"/>
</dbReference>
<feature type="transmembrane region" description="Helical" evidence="7">
    <location>
        <begin position="383"/>
        <end position="409"/>
    </location>
</feature>
<feature type="compositionally biased region" description="Basic and acidic residues" evidence="6">
    <location>
        <begin position="847"/>
        <end position="857"/>
    </location>
</feature>
<feature type="transmembrane region" description="Helical" evidence="7">
    <location>
        <begin position="223"/>
        <end position="243"/>
    </location>
</feature>
<dbReference type="SUPFAM" id="SSF144091">
    <property type="entry name" value="Rhomboid-like"/>
    <property type="match status" value="1"/>
</dbReference>
<feature type="transmembrane region" description="Helical" evidence="7">
    <location>
        <begin position="164"/>
        <end position="180"/>
    </location>
</feature>
<dbReference type="InterPro" id="IPR051211">
    <property type="entry name" value="PG_lysyltransferase"/>
</dbReference>
<evidence type="ECO:0000259" key="8">
    <source>
        <dbReference type="Pfam" id="PF09924"/>
    </source>
</evidence>
<accession>A0ABW5FK84</accession>
<evidence type="ECO:0000256" key="2">
    <source>
        <dbReference type="ARBA" id="ARBA00022475"/>
    </source>
</evidence>
<feature type="transmembrane region" description="Helical" evidence="7">
    <location>
        <begin position="316"/>
        <end position="336"/>
    </location>
</feature>
<feature type="transmembrane region" description="Helical" evidence="7">
    <location>
        <begin position="289"/>
        <end position="307"/>
    </location>
</feature>
<evidence type="ECO:0000256" key="6">
    <source>
        <dbReference type="SAM" id="MobiDB-lite"/>
    </source>
</evidence>
<protein>
    <submittedName>
        <fullName evidence="9">Bifunctional lysylphosphatidylglycerol flippase/synthetase MprF</fullName>
    </submittedName>
</protein>
<dbReference type="PANTHER" id="PTHR34697">
    <property type="entry name" value="PHOSPHATIDYLGLYCEROL LYSYLTRANSFERASE"/>
    <property type="match status" value="1"/>
</dbReference>
<evidence type="ECO:0000256" key="4">
    <source>
        <dbReference type="ARBA" id="ARBA00022989"/>
    </source>
</evidence>
<keyword evidence="2" id="KW-1003">Cell membrane</keyword>
<name>A0ABW5FK84_9PSEU</name>
<feature type="transmembrane region" description="Helical" evidence="7">
    <location>
        <begin position="106"/>
        <end position="126"/>
    </location>
</feature>
<dbReference type="EMBL" id="JBHUKR010000004">
    <property type="protein sequence ID" value="MFD2415159.1"/>
    <property type="molecule type" value="Genomic_DNA"/>
</dbReference>
<feature type="transmembrane region" description="Helical" evidence="7">
    <location>
        <begin position="138"/>
        <end position="157"/>
    </location>
</feature>
<evidence type="ECO:0000256" key="3">
    <source>
        <dbReference type="ARBA" id="ARBA00022692"/>
    </source>
</evidence>
<evidence type="ECO:0000256" key="5">
    <source>
        <dbReference type="ARBA" id="ARBA00023136"/>
    </source>
</evidence>
<keyword evidence="4 7" id="KW-1133">Transmembrane helix</keyword>
<organism evidence="9 10">
    <name type="scientific">Amycolatopsis pigmentata</name>
    <dbReference type="NCBI Taxonomy" id="450801"/>
    <lineage>
        <taxon>Bacteria</taxon>
        <taxon>Bacillati</taxon>
        <taxon>Actinomycetota</taxon>
        <taxon>Actinomycetes</taxon>
        <taxon>Pseudonocardiales</taxon>
        <taxon>Pseudonocardiaceae</taxon>
        <taxon>Amycolatopsis</taxon>
    </lineage>
</organism>
<feature type="region of interest" description="Disordered" evidence="6">
    <location>
        <begin position="828"/>
        <end position="865"/>
    </location>
</feature>
<evidence type="ECO:0000256" key="7">
    <source>
        <dbReference type="SAM" id="Phobius"/>
    </source>
</evidence>
<comment type="caution">
    <text evidence="9">The sequence shown here is derived from an EMBL/GenBank/DDBJ whole genome shotgun (WGS) entry which is preliminary data.</text>
</comment>
<keyword evidence="10" id="KW-1185">Reference proteome</keyword>
<proteinExistence type="predicted"/>
<keyword evidence="3 7" id="KW-0812">Transmembrane</keyword>
<evidence type="ECO:0000313" key="10">
    <source>
        <dbReference type="Proteomes" id="UP001597417"/>
    </source>
</evidence>
<feature type="domain" description="Phosphatidylglycerol lysyltransferase C-terminal" evidence="8">
    <location>
        <begin position="489"/>
        <end position="787"/>
    </location>
</feature>
<dbReference type="Proteomes" id="UP001597417">
    <property type="component" value="Unassembled WGS sequence"/>
</dbReference>